<evidence type="ECO:0000256" key="4">
    <source>
        <dbReference type="ARBA" id="ARBA00038402"/>
    </source>
</evidence>
<keyword evidence="2" id="KW-0479">Metal-binding</keyword>
<dbReference type="Gene3D" id="6.20.50.20">
    <property type="match status" value="1"/>
</dbReference>
<protein>
    <submittedName>
        <fullName evidence="5">Uncharacterized protein</fullName>
    </submittedName>
</protein>
<evidence type="ECO:0000256" key="2">
    <source>
        <dbReference type="ARBA" id="ARBA00022723"/>
    </source>
</evidence>
<dbReference type="GO" id="GO:0005655">
    <property type="term" value="C:nucleolar ribonuclease P complex"/>
    <property type="evidence" value="ECO:0007669"/>
    <property type="project" value="TreeGrafter"/>
</dbReference>
<name>A0AAV2HYM6_LYMST</name>
<evidence type="ECO:0000313" key="6">
    <source>
        <dbReference type="Proteomes" id="UP001497497"/>
    </source>
</evidence>
<gene>
    <name evidence="5" type="ORF">GSLYS_00011316001</name>
</gene>
<keyword evidence="6" id="KW-1185">Reference proteome</keyword>
<proteinExistence type="inferred from homology"/>
<accession>A0AAV2HYM6</accession>
<comment type="caution">
    <text evidence="5">The sequence shown here is derived from an EMBL/GenBank/DDBJ whole genome shotgun (WGS) entry which is preliminary data.</text>
</comment>
<organism evidence="5 6">
    <name type="scientific">Lymnaea stagnalis</name>
    <name type="common">Great pond snail</name>
    <name type="synonym">Helix stagnalis</name>
    <dbReference type="NCBI Taxonomy" id="6523"/>
    <lineage>
        <taxon>Eukaryota</taxon>
        <taxon>Metazoa</taxon>
        <taxon>Spiralia</taxon>
        <taxon>Lophotrochozoa</taxon>
        <taxon>Mollusca</taxon>
        <taxon>Gastropoda</taxon>
        <taxon>Heterobranchia</taxon>
        <taxon>Euthyneura</taxon>
        <taxon>Panpulmonata</taxon>
        <taxon>Hygrophila</taxon>
        <taxon>Lymnaeoidea</taxon>
        <taxon>Lymnaeidae</taxon>
        <taxon>Lymnaea</taxon>
    </lineage>
</organism>
<dbReference type="Proteomes" id="UP001497497">
    <property type="component" value="Unassembled WGS sequence"/>
</dbReference>
<sequence>MRTVAQKHVIRMHPSIKRSFCKSCNIILISGQTCRIRFRSRSEKHTVVTCLHCGTMKRFMWRQNYNLWLDRPEAWLPNKKATVKS</sequence>
<reference evidence="5 6" key="1">
    <citation type="submission" date="2024-04" db="EMBL/GenBank/DDBJ databases">
        <authorList>
            <consortium name="Genoscope - CEA"/>
            <person name="William W."/>
        </authorList>
    </citation>
    <scope>NUCLEOTIDE SEQUENCE [LARGE SCALE GENOMIC DNA]</scope>
</reference>
<evidence type="ECO:0000313" key="5">
    <source>
        <dbReference type="EMBL" id="CAL1537403.1"/>
    </source>
</evidence>
<dbReference type="Pfam" id="PF04032">
    <property type="entry name" value="Rpr2"/>
    <property type="match status" value="1"/>
</dbReference>
<evidence type="ECO:0000256" key="1">
    <source>
        <dbReference type="ARBA" id="ARBA00022694"/>
    </source>
</evidence>
<keyword evidence="1" id="KW-0819">tRNA processing</keyword>
<dbReference type="InterPro" id="IPR007175">
    <property type="entry name" value="Rpr2/Snm1/Rpp21"/>
</dbReference>
<dbReference type="AlphaFoldDB" id="A0AAV2HYM6"/>
<evidence type="ECO:0000256" key="3">
    <source>
        <dbReference type="ARBA" id="ARBA00022833"/>
    </source>
</evidence>
<dbReference type="PANTHER" id="PTHR14742">
    <property type="entry name" value="RIBONUCLEASE P SUBUNIT P21"/>
    <property type="match status" value="1"/>
</dbReference>
<keyword evidence="3" id="KW-0862">Zinc</keyword>
<dbReference type="GO" id="GO:0008033">
    <property type="term" value="P:tRNA processing"/>
    <property type="evidence" value="ECO:0007669"/>
    <property type="project" value="UniProtKB-KW"/>
</dbReference>
<comment type="similarity">
    <text evidence="4">Belongs to the eukaryotic/archaeal RNase P protein component 4 family.</text>
</comment>
<dbReference type="GO" id="GO:0046872">
    <property type="term" value="F:metal ion binding"/>
    <property type="evidence" value="ECO:0007669"/>
    <property type="project" value="UniProtKB-KW"/>
</dbReference>
<dbReference type="PANTHER" id="PTHR14742:SF0">
    <property type="entry name" value="RIBONUCLEASE P PROTEIN SUBUNIT P21"/>
    <property type="match status" value="1"/>
</dbReference>
<dbReference type="EMBL" id="CAXITT010000261">
    <property type="protein sequence ID" value="CAL1537403.1"/>
    <property type="molecule type" value="Genomic_DNA"/>
</dbReference>